<evidence type="ECO:0000313" key="2">
    <source>
        <dbReference type="Proteomes" id="UP000304953"/>
    </source>
</evidence>
<proteinExistence type="predicted"/>
<evidence type="ECO:0000313" key="1">
    <source>
        <dbReference type="EMBL" id="TGY97953.1"/>
    </source>
</evidence>
<gene>
    <name evidence="1" type="ORF">E5329_02205</name>
</gene>
<sequence>MMKTKKDMASGDIFTIPLFLPSYQEWTKTEELIDYKRYQFHEDDIYAFGRLIELQTGNMNLIEIFSYVGKIPESPEAIIHSGRLLEPVMMVGAFSKGRWRFLFENPHYDKWTDSDYENISFFLSMGMTLWKGGEQLPITQQQNRELKESGVSDMIVHGSVNLEVKIRSLLAMQGLELNYEQTVEERRNQYPKPRDLDKKLKETIAPFRWFSDTGRYSLSLDAGLLNEDGFTKNNMLGNGYDWEKTASFFIETYMPSFKEKFTFDCEADTFSVQSSSKKPLKEFALAFHKFTMDRNAFEELLERIKSGD</sequence>
<dbReference type="Proteomes" id="UP000304953">
    <property type="component" value="Unassembled WGS sequence"/>
</dbReference>
<keyword evidence="2" id="KW-1185">Reference proteome</keyword>
<protein>
    <submittedName>
        <fullName evidence="1">Uncharacterized protein</fullName>
    </submittedName>
</protein>
<reference evidence="1" key="1">
    <citation type="submission" date="2019-04" db="EMBL/GenBank/DDBJ databases">
        <title>Microbes associate with the intestines of laboratory mice.</title>
        <authorList>
            <person name="Navarre W."/>
            <person name="Wong E."/>
            <person name="Huang K."/>
            <person name="Tropini C."/>
            <person name="Ng K."/>
            <person name="Yu B."/>
        </authorList>
    </citation>
    <scope>NUCLEOTIDE SEQUENCE</scope>
    <source>
        <strain evidence="1">NM01_1-7b</strain>
    </source>
</reference>
<organism evidence="1 2">
    <name type="scientific">Petralouisia muris</name>
    <dbReference type="NCBI Taxonomy" id="3032872"/>
    <lineage>
        <taxon>Bacteria</taxon>
        <taxon>Bacillati</taxon>
        <taxon>Bacillota</taxon>
        <taxon>Clostridia</taxon>
        <taxon>Lachnospirales</taxon>
        <taxon>Lachnospiraceae</taxon>
        <taxon>Petralouisia</taxon>
    </lineage>
</organism>
<comment type="caution">
    <text evidence="1">The sequence shown here is derived from an EMBL/GenBank/DDBJ whole genome shotgun (WGS) entry which is preliminary data.</text>
</comment>
<accession>A0AC61S1C8</accession>
<dbReference type="EMBL" id="SRYA01000003">
    <property type="protein sequence ID" value="TGY97953.1"/>
    <property type="molecule type" value="Genomic_DNA"/>
</dbReference>
<name>A0AC61S1C8_9FIRM</name>